<evidence type="ECO:0000256" key="1">
    <source>
        <dbReference type="ARBA" id="ARBA00022722"/>
    </source>
</evidence>
<reference evidence="5" key="1">
    <citation type="submission" date="2019-11" db="EMBL/GenBank/DDBJ databases">
        <title>Isolation and characterization of two novel species in the genus Thiomicrorhabdus.</title>
        <authorList>
            <person name="Mochizuki J."/>
            <person name="Kojima H."/>
            <person name="Fukui M."/>
        </authorList>
    </citation>
    <scope>NUCLEOTIDE SEQUENCE [LARGE SCALE GENOMIC DNA]</scope>
    <source>
        <strain evidence="5">AkT22</strain>
    </source>
</reference>
<dbReference type="SUPFAM" id="SSF53098">
    <property type="entry name" value="Ribonuclease H-like"/>
    <property type="match status" value="1"/>
</dbReference>
<proteinExistence type="predicted"/>
<evidence type="ECO:0000256" key="2">
    <source>
        <dbReference type="ARBA" id="ARBA00022839"/>
    </source>
</evidence>
<dbReference type="SMART" id="SM00479">
    <property type="entry name" value="EXOIII"/>
    <property type="match status" value="1"/>
</dbReference>
<keyword evidence="2 4" id="KW-0269">Exonuclease</keyword>
<dbReference type="GO" id="GO:0003676">
    <property type="term" value="F:nucleic acid binding"/>
    <property type="evidence" value="ECO:0007669"/>
    <property type="project" value="InterPro"/>
</dbReference>
<evidence type="ECO:0000313" key="4">
    <source>
        <dbReference type="EMBL" id="BBP43606.1"/>
    </source>
</evidence>
<dbReference type="Proteomes" id="UP000501466">
    <property type="component" value="Chromosome"/>
</dbReference>
<dbReference type="GO" id="GO:0005829">
    <property type="term" value="C:cytosol"/>
    <property type="evidence" value="ECO:0007669"/>
    <property type="project" value="TreeGrafter"/>
</dbReference>
<feature type="domain" description="Exonuclease" evidence="3">
    <location>
        <begin position="30"/>
        <end position="203"/>
    </location>
</feature>
<accession>A0A6F8PNE0</accession>
<dbReference type="CDD" id="cd06127">
    <property type="entry name" value="DEDDh"/>
    <property type="match status" value="1"/>
</dbReference>
<protein>
    <submittedName>
        <fullName evidence="4">3'-5' exonuclease</fullName>
    </submittedName>
</protein>
<dbReference type="PANTHER" id="PTHR30231:SF7">
    <property type="entry name" value="BLR4117 PROTEIN"/>
    <property type="match status" value="1"/>
</dbReference>
<keyword evidence="1" id="KW-0540">Nuclease</keyword>
<dbReference type="Pfam" id="PF00929">
    <property type="entry name" value="RNase_T"/>
    <property type="match status" value="1"/>
</dbReference>
<dbReference type="Gene3D" id="3.30.420.10">
    <property type="entry name" value="Ribonuclease H-like superfamily/Ribonuclease H"/>
    <property type="match status" value="1"/>
</dbReference>
<dbReference type="GO" id="GO:0006259">
    <property type="term" value="P:DNA metabolic process"/>
    <property type="evidence" value="ECO:0007669"/>
    <property type="project" value="UniProtKB-ARBA"/>
</dbReference>
<dbReference type="AlphaFoldDB" id="A0A6F8PNE0"/>
<dbReference type="GO" id="GO:0008408">
    <property type="term" value="F:3'-5' exonuclease activity"/>
    <property type="evidence" value="ECO:0007669"/>
    <property type="project" value="TreeGrafter"/>
</dbReference>
<name>A0A6F8PNE0_9GAMM</name>
<evidence type="ECO:0000313" key="5">
    <source>
        <dbReference type="Proteomes" id="UP000501466"/>
    </source>
</evidence>
<dbReference type="RefSeq" id="WP_173291392.1">
    <property type="nucleotide sequence ID" value="NZ_AP021888.1"/>
</dbReference>
<keyword evidence="2 4" id="KW-0378">Hydrolase</keyword>
<dbReference type="PANTHER" id="PTHR30231">
    <property type="entry name" value="DNA POLYMERASE III SUBUNIT EPSILON"/>
    <property type="match status" value="1"/>
</dbReference>
<dbReference type="InterPro" id="IPR036397">
    <property type="entry name" value="RNaseH_sf"/>
</dbReference>
<keyword evidence="5" id="KW-1185">Reference proteome</keyword>
<sequence>MIRRWIRNYQKRQLKDANFAFLFDDALTDEVVCFDCETTGLNPKKDKIITLSAIKIRGNQILTSDALTLKIQQQAQINEESIKVHHIRNMDAQDGMTEQQAMSAFLNFIGHRPLVGYYLEFDRAMVNQVIKPWLGISLPNQAIEVSELYYDFKEDLIPQKMIDLSFQAILKELQLPNLGQHDAFSDALMTALIYVKLQGLKKTR</sequence>
<dbReference type="EMBL" id="AP021888">
    <property type="protein sequence ID" value="BBP43606.1"/>
    <property type="molecule type" value="Genomic_DNA"/>
</dbReference>
<organism evidence="4 5">
    <name type="scientific">Thiosulfativibrio zosterae</name>
    <dbReference type="NCBI Taxonomy" id="2675053"/>
    <lineage>
        <taxon>Bacteria</taxon>
        <taxon>Pseudomonadati</taxon>
        <taxon>Pseudomonadota</taxon>
        <taxon>Gammaproteobacteria</taxon>
        <taxon>Thiotrichales</taxon>
        <taxon>Piscirickettsiaceae</taxon>
        <taxon>Thiosulfativibrio</taxon>
    </lineage>
</organism>
<dbReference type="InterPro" id="IPR012337">
    <property type="entry name" value="RNaseH-like_sf"/>
</dbReference>
<gene>
    <name evidence="4" type="ORF">THMIRHAT_13520</name>
</gene>
<dbReference type="InterPro" id="IPR013520">
    <property type="entry name" value="Ribonucl_H"/>
</dbReference>
<evidence type="ECO:0000259" key="3">
    <source>
        <dbReference type="SMART" id="SM00479"/>
    </source>
</evidence>
<dbReference type="KEGG" id="tzo:THMIRHAT_13520"/>
<dbReference type="NCBIfam" id="NF006601">
    <property type="entry name" value="PRK09145.1"/>
    <property type="match status" value="1"/>
</dbReference>